<proteinExistence type="predicted"/>
<dbReference type="InterPro" id="IPR046348">
    <property type="entry name" value="SIS_dom_sf"/>
</dbReference>
<dbReference type="InterPro" id="IPR000281">
    <property type="entry name" value="HTH_RpiR"/>
</dbReference>
<keyword evidence="2" id="KW-0238">DNA-binding</keyword>
<reference evidence="7 9" key="2">
    <citation type="submission" date="2016-10" db="EMBL/GenBank/DDBJ databases">
        <authorList>
            <person name="Varghese N."/>
            <person name="Submissions S."/>
        </authorList>
    </citation>
    <scope>NUCLEOTIDE SEQUENCE [LARGE SCALE GENOMIC DNA]</scope>
    <source>
        <strain evidence="7 9">DSM 22150</strain>
    </source>
</reference>
<dbReference type="GO" id="GO:0016853">
    <property type="term" value="F:isomerase activity"/>
    <property type="evidence" value="ECO:0007669"/>
    <property type="project" value="UniProtKB-KW"/>
</dbReference>
<evidence type="ECO:0000313" key="9">
    <source>
        <dbReference type="Proteomes" id="UP000199280"/>
    </source>
</evidence>
<dbReference type="SUPFAM" id="SSF53697">
    <property type="entry name" value="SIS domain"/>
    <property type="match status" value="1"/>
</dbReference>
<dbReference type="InterPro" id="IPR047640">
    <property type="entry name" value="RpiR-like"/>
</dbReference>
<evidence type="ECO:0000259" key="4">
    <source>
        <dbReference type="PROSITE" id="PS51071"/>
    </source>
</evidence>
<dbReference type="Pfam" id="PF01380">
    <property type="entry name" value="SIS"/>
    <property type="match status" value="1"/>
</dbReference>
<dbReference type="GO" id="GO:0097367">
    <property type="term" value="F:carbohydrate derivative binding"/>
    <property type="evidence" value="ECO:0007669"/>
    <property type="project" value="InterPro"/>
</dbReference>
<evidence type="ECO:0000313" key="8">
    <source>
        <dbReference type="Proteomes" id="UP000076878"/>
    </source>
</evidence>
<evidence type="ECO:0000313" key="7">
    <source>
        <dbReference type="EMBL" id="SEJ13061.1"/>
    </source>
</evidence>
<keyword evidence="1" id="KW-0805">Transcription regulation</keyword>
<keyword evidence="9" id="KW-1185">Reference proteome</keyword>
<keyword evidence="3" id="KW-0804">Transcription</keyword>
<gene>
    <name evidence="7" type="ORF">SAMN05216375_10837</name>
    <name evidence="6" type="ORF">TR210_1599</name>
</gene>
<reference evidence="6 8" key="1">
    <citation type="submission" date="2016-02" db="EMBL/GenBank/DDBJ databases">
        <authorList>
            <person name="Wen L."/>
            <person name="He K."/>
            <person name="Yang H."/>
        </authorList>
    </citation>
    <scope>NUCLEOTIDE SEQUENCE [LARGE SCALE GENOMIC DNA]</scope>
    <source>
        <strain evidence="6">Trichococcus_R210</strain>
    </source>
</reference>
<dbReference type="InterPro" id="IPR001347">
    <property type="entry name" value="SIS_dom"/>
</dbReference>
<dbReference type="RefSeq" id="WP_068622995.1">
    <property type="nucleotide sequence ID" value="NZ_FJNB01000011.1"/>
</dbReference>
<dbReference type="InterPro" id="IPR009057">
    <property type="entry name" value="Homeodomain-like_sf"/>
</dbReference>
<dbReference type="OrthoDB" id="3684496at2"/>
<feature type="domain" description="SIS" evidence="5">
    <location>
        <begin position="124"/>
        <end position="265"/>
    </location>
</feature>
<sequence>MDLQTKLASEPFSDTEKAVVDYFINHFDNVVDMTTLQVAKHTFTSNATVVRVCQKLGYKGFNDFKLKYLTEQKSDFQAAEKLDANFPIQSGDGVQTIATNIAALKEAAIEETKNLLDYGELQEVIALLIAADTINVYCSHSTIAHAKEFQYHCMRIGKRVIVASGPGEQDYYASRSSEDNVAILLSYTGETRETIGDARLCRYGGTKTISVTSFGENSLSEACDHNFFIPPWEKYYSKIGQFASSAGFSYVLDLFYSGIFEQDYLANYEYMLEHTGRLSLVQINSKMGDS</sequence>
<feature type="domain" description="HTH rpiR-type" evidence="4">
    <location>
        <begin position="1"/>
        <end position="75"/>
    </location>
</feature>
<evidence type="ECO:0000256" key="1">
    <source>
        <dbReference type="ARBA" id="ARBA00023015"/>
    </source>
</evidence>
<dbReference type="InterPro" id="IPR035472">
    <property type="entry name" value="RpiR-like_SIS"/>
</dbReference>
<dbReference type="GO" id="GO:1901135">
    <property type="term" value="P:carbohydrate derivative metabolic process"/>
    <property type="evidence" value="ECO:0007669"/>
    <property type="project" value="InterPro"/>
</dbReference>
<dbReference type="PROSITE" id="PS51071">
    <property type="entry name" value="HTH_RPIR"/>
    <property type="match status" value="1"/>
</dbReference>
<dbReference type="EMBL" id="FJNB01000011">
    <property type="protein sequence ID" value="CZQ98944.1"/>
    <property type="molecule type" value="Genomic_DNA"/>
</dbReference>
<dbReference type="SUPFAM" id="SSF46689">
    <property type="entry name" value="Homeodomain-like"/>
    <property type="match status" value="1"/>
</dbReference>
<dbReference type="PANTHER" id="PTHR30514:SF1">
    <property type="entry name" value="HTH-TYPE TRANSCRIPTIONAL REGULATOR HEXR-RELATED"/>
    <property type="match status" value="1"/>
</dbReference>
<dbReference type="PROSITE" id="PS51464">
    <property type="entry name" value="SIS"/>
    <property type="match status" value="1"/>
</dbReference>
<dbReference type="CDD" id="cd05013">
    <property type="entry name" value="SIS_RpiR"/>
    <property type="match status" value="1"/>
</dbReference>
<evidence type="ECO:0000259" key="5">
    <source>
        <dbReference type="PROSITE" id="PS51464"/>
    </source>
</evidence>
<evidence type="ECO:0000313" key="6">
    <source>
        <dbReference type="EMBL" id="CZQ98944.1"/>
    </source>
</evidence>
<dbReference type="Pfam" id="PF01418">
    <property type="entry name" value="HTH_6"/>
    <property type="match status" value="1"/>
</dbReference>
<organism evidence="6 8">
    <name type="scientific">Trichococcus ilyis</name>
    <dbReference type="NCBI Taxonomy" id="640938"/>
    <lineage>
        <taxon>Bacteria</taxon>
        <taxon>Bacillati</taxon>
        <taxon>Bacillota</taxon>
        <taxon>Bacilli</taxon>
        <taxon>Lactobacillales</taxon>
        <taxon>Carnobacteriaceae</taxon>
        <taxon>Trichococcus</taxon>
    </lineage>
</organism>
<dbReference type="Gene3D" id="3.40.50.10490">
    <property type="entry name" value="Glucose-6-phosphate isomerase like protein, domain 1"/>
    <property type="match status" value="1"/>
</dbReference>
<evidence type="ECO:0000256" key="3">
    <source>
        <dbReference type="ARBA" id="ARBA00023163"/>
    </source>
</evidence>
<dbReference type="Gene3D" id="1.10.10.10">
    <property type="entry name" value="Winged helix-like DNA-binding domain superfamily/Winged helix DNA-binding domain"/>
    <property type="match status" value="1"/>
</dbReference>
<protein>
    <submittedName>
        <fullName evidence="6">Sugar isomerase (Sis)</fullName>
    </submittedName>
    <submittedName>
        <fullName evidence="7">Transcriptional regulator, RpiR family</fullName>
    </submittedName>
</protein>
<name>A0A143YWK6_9LACT</name>
<dbReference type="EMBL" id="FNYT01000008">
    <property type="protein sequence ID" value="SEJ13061.1"/>
    <property type="molecule type" value="Genomic_DNA"/>
</dbReference>
<dbReference type="GO" id="GO:0003677">
    <property type="term" value="F:DNA binding"/>
    <property type="evidence" value="ECO:0007669"/>
    <property type="project" value="UniProtKB-KW"/>
</dbReference>
<dbReference type="AlphaFoldDB" id="A0A143YWK6"/>
<dbReference type="GO" id="GO:0003700">
    <property type="term" value="F:DNA-binding transcription factor activity"/>
    <property type="evidence" value="ECO:0007669"/>
    <property type="project" value="InterPro"/>
</dbReference>
<evidence type="ECO:0000256" key="2">
    <source>
        <dbReference type="ARBA" id="ARBA00023125"/>
    </source>
</evidence>
<accession>A0A143YWK6</accession>
<keyword evidence="6" id="KW-0413">Isomerase</keyword>
<dbReference type="STRING" id="640938.TR210_1599"/>
<dbReference type="Proteomes" id="UP000076878">
    <property type="component" value="Unassembled WGS sequence"/>
</dbReference>
<dbReference type="InterPro" id="IPR036388">
    <property type="entry name" value="WH-like_DNA-bd_sf"/>
</dbReference>
<dbReference type="PANTHER" id="PTHR30514">
    <property type="entry name" value="GLUCOKINASE"/>
    <property type="match status" value="1"/>
</dbReference>
<dbReference type="Proteomes" id="UP000199280">
    <property type="component" value="Unassembled WGS sequence"/>
</dbReference>